<proteinExistence type="inferred from homology"/>
<dbReference type="PROSITE" id="PS50968">
    <property type="entry name" value="BIOTINYL_LIPOYL"/>
    <property type="match status" value="1"/>
</dbReference>
<gene>
    <name evidence="6" type="primary">gcvH_2</name>
    <name evidence="3" type="synonym">gcvH</name>
    <name evidence="6" type="ORF">TRL7639_03899</name>
</gene>
<name>A0A1Y5TMK2_9RHOB</name>
<dbReference type="GO" id="GO:0019464">
    <property type="term" value="P:glycine decarboxylation via glycine cleavage system"/>
    <property type="evidence" value="ECO:0007669"/>
    <property type="project" value="UniProtKB-UniRule"/>
</dbReference>
<comment type="similarity">
    <text evidence="1 3">Belongs to the GcvH family.</text>
</comment>
<dbReference type="InterPro" id="IPR011053">
    <property type="entry name" value="Single_hybrid_motif"/>
</dbReference>
<evidence type="ECO:0000256" key="1">
    <source>
        <dbReference type="ARBA" id="ARBA00009249"/>
    </source>
</evidence>
<dbReference type="GO" id="GO:0005960">
    <property type="term" value="C:glycine cleavage complex"/>
    <property type="evidence" value="ECO:0007669"/>
    <property type="project" value="InterPro"/>
</dbReference>
<reference evidence="6 7" key="1">
    <citation type="submission" date="2017-03" db="EMBL/GenBank/DDBJ databases">
        <authorList>
            <person name="Afonso C.L."/>
            <person name="Miller P.J."/>
            <person name="Scott M.A."/>
            <person name="Spackman E."/>
            <person name="Goraichik I."/>
            <person name="Dimitrov K.M."/>
            <person name="Suarez D.L."/>
            <person name="Swayne D.E."/>
        </authorList>
    </citation>
    <scope>NUCLEOTIDE SEQUENCE [LARGE SCALE GENOMIC DNA]</scope>
    <source>
        <strain evidence="6 7">CECT 7639</strain>
    </source>
</reference>
<dbReference type="OrthoDB" id="9796712at2"/>
<dbReference type="Proteomes" id="UP000193077">
    <property type="component" value="Unassembled WGS sequence"/>
</dbReference>
<evidence type="ECO:0000256" key="2">
    <source>
        <dbReference type="ARBA" id="ARBA00022823"/>
    </source>
</evidence>
<feature type="domain" description="Lipoyl-binding" evidence="5">
    <location>
        <begin position="18"/>
        <end position="100"/>
    </location>
</feature>
<comment type="function">
    <text evidence="3">The glycine cleavage system catalyzes the degradation of glycine. The H protein shuttles the methylamine group of glycine from the P protein to the T protein.</text>
</comment>
<evidence type="ECO:0000256" key="4">
    <source>
        <dbReference type="PIRSR" id="PIRSR617453-50"/>
    </source>
</evidence>
<comment type="cofactor">
    <cofactor evidence="3">
        <name>(R)-lipoate</name>
        <dbReference type="ChEBI" id="CHEBI:83088"/>
    </cofactor>
    <text evidence="3">Binds 1 lipoyl cofactor covalently.</text>
</comment>
<dbReference type="GO" id="GO:0009249">
    <property type="term" value="P:protein lipoylation"/>
    <property type="evidence" value="ECO:0007669"/>
    <property type="project" value="TreeGrafter"/>
</dbReference>
<keyword evidence="7" id="KW-1185">Reference proteome</keyword>
<dbReference type="GO" id="GO:0005737">
    <property type="term" value="C:cytoplasm"/>
    <property type="evidence" value="ECO:0007669"/>
    <property type="project" value="TreeGrafter"/>
</dbReference>
<dbReference type="PROSITE" id="PS00189">
    <property type="entry name" value="LIPOYL"/>
    <property type="match status" value="1"/>
</dbReference>
<dbReference type="NCBIfam" id="NF002270">
    <property type="entry name" value="PRK01202.1"/>
    <property type="match status" value="1"/>
</dbReference>
<dbReference type="InterPro" id="IPR000089">
    <property type="entry name" value="Biotin_lipoyl"/>
</dbReference>
<keyword evidence="2 3" id="KW-0450">Lipoyl</keyword>
<evidence type="ECO:0000259" key="5">
    <source>
        <dbReference type="PROSITE" id="PS50968"/>
    </source>
</evidence>
<comment type="subunit">
    <text evidence="3">The glycine cleavage system is composed of four proteins: P, T, L and H.</text>
</comment>
<dbReference type="CDD" id="cd06848">
    <property type="entry name" value="GCS_H"/>
    <property type="match status" value="1"/>
</dbReference>
<dbReference type="InterPro" id="IPR033753">
    <property type="entry name" value="GCV_H/Fam206"/>
</dbReference>
<dbReference type="SUPFAM" id="SSF51230">
    <property type="entry name" value="Single hybrid motif"/>
    <property type="match status" value="1"/>
</dbReference>
<dbReference type="PANTHER" id="PTHR11715">
    <property type="entry name" value="GLYCINE CLEAVAGE SYSTEM H PROTEIN"/>
    <property type="match status" value="1"/>
</dbReference>
<dbReference type="InterPro" id="IPR002930">
    <property type="entry name" value="GCV_H"/>
</dbReference>
<dbReference type="Pfam" id="PF01597">
    <property type="entry name" value="GCV_H"/>
    <property type="match status" value="1"/>
</dbReference>
<dbReference type="AlphaFoldDB" id="A0A1Y5TMK2"/>
<feature type="modified residue" description="N6-lipoyllysine" evidence="3 4">
    <location>
        <position position="59"/>
    </location>
</feature>
<protein>
    <recommendedName>
        <fullName evidence="3">Glycine cleavage system H protein</fullName>
    </recommendedName>
</protein>
<accession>A0A1Y5TMK2</accession>
<dbReference type="RefSeq" id="WP_085797523.1">
    <property type="nucleotide sequence ID" value="NZ_FWFO01000004.1"/>
</dbReference>
<evidence type="ECO:0000313" key="6">
    <source>
        <dbReference type="EMBL" id="SLN67606.1"/>
    </source>
</evidence>
<dbReference type="InterPro" id="IPR003016">
    <property type="entry name" value="2-oxoA_DH_lipoyl-BS"/>
</dbReference>
<organism evidence="6 7">
    <name type="scientific">Falsiruegeria litorea R37</name>
    <dbReference type="NCBI Taxonomy" id="1200284"/>
    <lineage>
        <taxon>Bacteria</taxon>
        <taxon>Pseudomonadati</taxon>
        <taxon>Pseudomonadota</taxon>
        <taxon>Alphaproteobacteria</taxon>
        <taxon>Rhodobacterales</taxon>
        <taxon>Roseobacteraceae</taxon>
        <taxon>Falsiruegeria</taxon>
    </lineage>
</organism>
<dbReference type="HAMAP" id="MF_00272">
    <property type="entry name" value="GcvH"/>
    <property type="match status" value="1"/>
</dbReference>
<evidence type="ECO:0000256" key="3">
    <source>
        <dbReference type="HAMAP-Rule" id="MF_00272"/>
    </source>
</evidence>
<evidence type="ECO:0000313" key="7">
    <source>
        <dbReference type="Proteomes" id="UP000193077"/>
    </source>
</evidence>
<dbReference type="Gene3D" id="2.40.50.100">
    <property type="match status" value="1"/>
</dbReference>
<dbReference type="PANTHER" id="PTHR11715:SF3">
    <property type="entry name" value="GLYCINE CLEAVAGE SYSTEM H PROTEIN-RELATED"/>
    <property type="match status" value="1"/>
</dbReference>
<sequence length="121" mass="13234">MAIYYSEEHEWVLVEGDTATIGITQHAADQLGEIVFVEQKEEGDDFEKGDEIGVIESVKAASEIYAPVDGEVVAVNGDLEENPGKLNESPEGDAWIYKIKLSDASQLEELMDLDGYKALIG</sequence>
<dbReference type="EMBL" id="FWFO01000004">
    <property type="protein sequence ID" value="SLN67606.1"/>
    <property type="molecule type" value="Genomic_DNA"/>
</dbReference>
<dbReference type="NCBIfam" id="TIGR00527">
    <property type="entry name" value="gcvH"/>
    <property type="match status" value="1"/>
</dbReference>
<dbReference type="InterPro" id="IPR017453">
    <property type="entry name" value="GCV_H_sub"/>
</dbReference>